<keyword evidence="3" id="KW-1133">Transmembrane helix</keyword>
<dbReference type="AlphaFoldDB" id="A0A1G5AM07"/>
<organism evidence="4 5">
    <name type="scientific">Alkaliphilus peptidifermentans DSM 18978</name>
    <dbReference type="NCBI Taxonomy" id="1120976"/>
    <lineage>
        <taxon>Bacteria</taxon>
        <taxon>Bacillati</taxon>
        <taxon>Bacillota</taxon>
        <taxon>Clostridia</taxon>
        <taxon>Peptostreptococcales</taxon>
        <taxon>Natronincolaceae</taxon>
        <taxon>Alkaliphilus</taxon>
    </lineage>
</organism>
<protein>
    <submittedName>
        <fullName evidence="4">Sortase A</fullName>
    </submittedName>
</protein>
<feature type="transmembrane region" description="Helical" evidence="3">
    <location>
        <begin position="6"/>
        <end position="26"/>
    </location>
</feature>
<keyword evidence="5" id="KW-1185">Reference proteome</keyword>
<dbReference type="InterPro" id="IPR042000">
    <property type="entry name" value="Sortase_D_2"/>
</dbReference>
<dbReference type="CDD" id="cd06166">
    <property type="entry name" value="Sortase_D_2"/>
    <property type="match status" value="1"/>
</dbReference>
<name>A0A1G5AM07_9FIRM</name>
<proteinExistence type="predicted"/>
<gene>
    <name evidence="4" type="ORF">SAMN03080606_00197</name>
</gene>
<dbReference type="EMBL" id="FMUS01000001">
    <property type="protein sequence ID" value="SCX78870.1"/>
    <property type="molecule type" value="Genomic_DNA"/>
</dbReference>
<dbReference type="NCBIfam" id="TIGR01076">
    <property type="entry name" value="sortase_fam"/>
    <property type="match status" value="1"/>
</dbReference>
<dbReference type="Pfam" id="PF04203">
    <property type="entry name" value="Sortase"/>
    <property type="match status" value="1"/>
</dbReference>
<dbReference type="SUPFAM" id="SSF63817">
    <property type="entry name" value="Sortase"/>
    <property type="match status" value="1"/>
</dbReference>
<dbReference type="InterPro" id="IPR005754">
    <property type="entry name" value="Sortase"/>
</dbReference>
<keyword evidence="3" id="KW-0472">Membrane</keyword>
<dbReference type="Gene3D" id="2.40.260.10">
    <property type="entry name" value="Sortase"/>
    <property type="match status" value="1"/>
</dbReference>
<feature type="active site" description="Proton donor/acceptor" evidence="2">
    <location>
        <position position="140"/>
    </location>
</feature>
<evidence type="ECO:0000256" key="1">
    <source>
        <dbReference type="ARBA" id="ARBA00022801"/>
    </source>
</evidence>
<dbReference type="STRING" id="1120976.SAMN03080606_00197"/>
<keyword evidence="1" id="KW-0378">Hydrolase</keyword>
<dbReference type="RefSeq" id="WP_176758805.1">
    <property type="nucleotide sequence ID" value="NZ_FMUS01000001.1"/>
</dbReference>
<dbReference type="InterPro" id="IPR023365">
    <property type="entry name" value="Sortase_dom-sf"/>
</dbReference>
<sequence length="220" mass="25210">MKKAISTLLIIIGIAIFLYPFIDRGFTRYMQNKAMKEYERILLQAELTETSAMTQDFIDLQGLLENEMRELMETQPETEEEEVKKPKQTILPIGILKIDKIKLNLPILEGTSELNLKIGAGWLRATTPIGEVGNTALAAHRSHTYGRFFNRLDEIEIGDEIIVEKDNKTYKYIVYKTDLVLPEDTSVLNRNQKDKILTLITCHPIDTATHRLIVHAILNE</sequence>
<dbReference type="GO" id="GO:0016787">
    <property type="term" value="F:hydrolase activity"/>
    <property type="evidence" value="ECO:0007669"/>
    <property type="project" value="UniProtKB-KW"/>
</dbReference>
<evidence type="ECO:0000313" key="5">
    <source>
        <dbReference type="Proteomes" id="UP000198636"/>
    </source>
</evidence>
<reference evidence="4 5" key="1">
    <citation type="submission" date="2016-10" db="EMBL/GenBank/DDBJ databases">
        <authorList>
            <person name="de Groot N.N."/>
        </authorList>
    </citation>
    <scope>NUCLEOTIDE SEQUENCE [LARGE SCALE GENOMIC DNA]</scope>
    <source>
        <strain evidence="4 5">DSM 18978</strain>
    </source>
</reference>
<evidence type="ECO:0000256" key="3">
    <source>
        <dbReference type="SAM" id="Phobius"/>
    </source>
</evidence>
<feature type="active site" description="Acyl-thioester intermediate" evidence="2">
    <location>
        <position position="202"/>
    </location>
</feature>
<accession>A0A1G5AM07</accession>
<dbReference type="Proteomes" id="UP000198636">
    <property type="component" value="Unassembled WGS sequence"/>
</dbReference>
<evidence type="ECO:0000256" key="2">
    <source>
        <dbReference type="PIRSR" id="PIRSR605754-1"/>
    </source>
</evidence>
<keyword evidence="3" id="KW-0812">Transmembrane</keyword>
<evidence type="ECO:0000313" key="4">
    <source>
        <dbReference type="EMBL" id="SCX78870.1"/>
    </source>
</evidence>